<reference evidence="1 2" key="1">
    <citation type="submission" date="2011-02" db="EMBL/GenBank/DDBJ databases">
        <authorList>
            <person name="Muzny D."/>
            <person name="Qin X."/>
            <person name="Deng J."/>
            <person name="Jiang H."/>
            <person name="Liu Y."/>
            <person name="Qu J."/>
            <person name="Song X.-Z."/>
            <person name="Zhang L."/>
            <person name="Thornton R."/>
            <person name="Coyle M."/>
            <person name="Francisco L."/>
            <person name="Jackson L."/>
            <person name="Javaid M."/>
            <person name="Korchina V."/>
            <person name="Kovar C."/>
            <person name="Mata R."/>
            <person name="Mathew T."/>
            <person name="Ngo R."/>
            <person name="Nguyen L."/>
            <person name="Nguyen N."/>
            <person name="Okwuonu G."/>
            <person name="Ongeri F."/>
            <person name="Pham C."/>
            <person name="Simmons D."/>
            <person name="Wilczek-Boney K."/>
            <person name="Hale W."/>
            <person name="Jakkamsetti A."/>
            <person name="Pham P."/>
            <person name="Ruth R."/>
            <person name="San Lucas F."/>
            <person name="Warren J."/>
            <person name="Zhang J."/>
            <person name="Zhao Z."/>
            <person name="Zhou C."/>
            <person name="Zhu D."/>
            <person name="Lee S."/>
            <person name="Bess C."/>
            <person name="Blankenburg K."/>
            <person name="Forbes L."/>
            <person name="Fu Q."/>
            <person name="Gubbala S."/>
            <person name="Hirani K."/>
            <person name="Jayaseelan J.C."/>
            <person name="Lara F."/>
            <person name="Munidasa M."/>
            <person name="Palculict T."/>
            <person name="Patil S."/>
            <person name="Pu L.-L."/>
            <person name="Saada N."/>
            <person name="Tang L."/>
            <person name="Weissenberger G."/>
            <person name="Zhu Y."/>
            <person name="Hemphill L."/>
            <person name="Shang Y."/>
            <person name="Youmans B."/>
            <person name="Ayvaz T."/>
            <person name="Ross M."/>
            <person name="Santibanez J."/>
            <person name="Aqrawi P."/>
            <person name="Gross S."/>
            <person name="Joshi V."/>
            <person name="Fowler G."/>
            <person name="Nazareth L."/>
            <person name="Reid J."/>
            <person name="Worley K."/>
            <person name="Petrosino J."/>
            <person name="Highlander S."/>
            <person name="Gibbs R."/>
        </authorList>
    </citation>
    <scope>NUCLEOTIDE SEQUENCE [LARGE SCALE GENOMIC DNA]</scope>
    <source>
        <strain evidence="1 2">ATCC BAA-1200</strain>
    </source>
</reference>
<proteinExistence type="predicted"/>
<organism evidence="1 2">
    <name type="scientific">Neisseria bacilliformis ATCC BAA-1200</name>
    <dbReference type="NCBI Taxonomy" id="888742"/>
    <lineage>
        <taxon>Bacteria</taxon>
        <taxon>Pseudomonadati</taxon>
        <taxon>Pseudomonadota</taxon>
        <taxon>Betaproteobacteria</taxon>
        <taxon>Neisseriales</taxon>
        <taxon>Neisseriaceae</taxon>
        <taxon>Neisseria</taxon>
    </lineage>
</organism>
<dbReference type="Proteomes" id="UP000004105">
    <property type="component" value="Unassembled WGS sequence"/>
</dbReference>
<evidence type="ECO:0000313" key="1">
    <source>
        <dbReference type="EMBL" id="EGF10998.1"/>
    </source>
</evidence>
<dbReference type="AlphaFoldDB" id="F2BC52"/>
<gene>
    <name evidence="1" type="ORF">HMPREF9123_1307</name>
</gene>
<dbReference type="HOGENOM" id="CLU_033882_0_0_4"/>
<evidence type="ECO:0000313" key="2">
    <source>
        <dbReference type="Proteomes" id="UP000004105"/>
    </source>
</evidence>
<sequence length="574" mass="65771">MDKQTAAKQTNLISYPVRSEINQIEPRLDIFWQDQLAAVFAALTSEERAQVTAQLLAPKEIFWDETSGKFVYRPAEASGGLTDGIQSMPQHLAALLRFLQDILFTLKELEDAGKIAELLENALDKIQAVQTDNKPDWQRAKQRLYSNFICAAAAVIRDKTDWVIPENRRNLNFPVIKTFINEVFLKQRLLGHLFRTLRNRQLAEMPHPLLNTFLREEQRVRQLEIVRASKYLFAIAPTVESGLNPFNLRRFLQEDALYSEDQFLLNGTAVNTALLANGDEGIQTRFKQQVAAIITIEGTVSRVIIDLMENLEKYHEDQLFPLLFQPLDANMALEKAIAARLQEYESLMEENIFQPFKAIVRRAANQDELNYLQVGMRQLFGSIISVFKDFQTLPAVRGSEAAEIFLGGLVAYAAFLEKRREDVFMRMDDDEWQSACLRAEQVAAEFKELGAESLPEYRRLGRQAEETAAKIKEHPSFFDKLFKRNEKNAEKLAETKQKMRKTASTVHDKLYRFANEHPQQIVNLELEALPTTSVGFHRYALPAGENGLTKLPLPIGLEESRAKFDLERFVRQFA</sequence>
<dbReference type="STRING" id="267212.GCA_001063965_02052"/>
<dbReference type="RefSeq" id="WP_007342316.1">
    <property type="nucleotide sequence ID" value="NZ_GL878494.1"/>
</dbReference>
<protein>
    <submittedName>
        <fullName evidence="1">Uncharacterized protein</fullName>
    </submittedName>
</protein>
<comment type="caution">
    <text evidence="1">The sequence shown here is derived from an EMBL/GenBank/DDBJ whole genome shotgun (WGS) entry which is preliminary data.</text>
</comment>
<dbReference type="EMBL" id="AFAY01000027">
    <property type="protein sequence ID" value="EGF10998.1"/>
    <property type="molecule type" value="Genomic_DNA"/>
</dbReference>
<keyword evidence="2" id="KW-1185">Reference proteome</keyword>
<name>F2BC52_9NEIS</name>
<dbReference type="OrthoDB" id="8609649at2"/>
<accession>F2BC52</accession>